<keyword evidence="1" id="KW-0812">Transmembrane</keyword>
<feature type="transmembrane region" description="Helical" evidence="1">
    <location>
        <begin position="36"/>
        <end position="53"/>
    </location>
</feature>
<sequence>KLGEPVMTALLYAFCFVFPALCSFSEKFRDTKVSILFYRLFYFFLILFIGLRFEVGPDWGAYQKIKVLHGDLKEWLSMNIQYVHFEDAGYTVLNSIANSLDYGIWLPNLVCAIIFCTGLTLFCNRLPNKWLALAVSIPWLVIVFSFNSTRQSAAFGLSLIALTLLFDRRKLGFIICIIAAVLFHASAIIMLFFGLLATSSRKISRKMVYMLVTIVIAYLFFIFFIEYRLESLFDNYLRASLQSDGAEIRLALNCLPAVLF</sequence>
<evidence type="ECO:0000313" key="2">
    <source>
        <dbReference type="EMBL" id="SVD88901.1"/>
    </source>
</evidence>
<feature type="transmembrane region" description="Helical" evidence="1">
    <location>
        <begin position="208"/>
        <end position="227"/>
    </location>
</feature>
<feature type="non-terminal residue" evidence="2">
    <location>
        <position position="1"/>
    </location>
</feature>
<proteinExistence type="predicted"/>
<evidence type="ECO:0000256" key="1">
    <source>
        <dbReference type="SAM" id="Phobius"/>
    </source>
</evidence>
<evidence type="ECO:0008006" key="3">
    <source>
        <dbReference type="Google" id="ProtNLM"/>
    </source>
</evidence>
<dbReference type="AlphaFoldDB" id="A0A382Z0E8"/>
<name>A0A382Z0E8_9ZZZZ</name>
<organism evidence="2">
    <name type="scientific">marine metagenome</name>
    <dbReference type="NCBI Taxonomy" id="408172"/>
    <lineage>
        <taxon>unclassified sequences</taxon>
        <taxon>metagenomes</taxon>
        <taxon>ecological metagenomes</taxon>
    </lineage>
</organism>
<feature type="transmembrane region" description="Helical" evidence="1">
    <location>
        <begin position="102"/>
        <end position="123"/>
    </location>
</feature>
<keyword evidence="1" id="KW-0472">Membrane</keyword>
<dbReference type="EMBL" id="UINC01179958">
    <property type="protein sequence ID" value="SVD88901.1"/>
    <property type="molecule type" value="Genomic_DNA"/>
</dbReference>
<protein>
    <recommendedName>
        <fullName evidence="3">EpsG family protein</fullName>
    </recommendedName>
</protein>
<accession>A0A382Z0E8</accession>
<keyword evidence="1" id="KW-1133">Transmembrane helix</keyword>
<feature type="non-terminal residue" evidence="2">
    <location>
        <position position="260"/>
    </location>
</feature>
<feature type="transmembrane region" description="Helical" evidence="1">
    <location>
        <begin position="171"/>
        <end position="196"/>
    </location>
</feature>
<reference evidence="2" key="1">
    <citation type="submission" date="2018-05" db="EMBL/GenBank/DDBJ databases">
        <authorList>
            <person name="Lanie J.A."/>
            <person name="Ng W.-L."/>
            <person name="Kazmierczak K.M."/>
            <person name="Andrzejewski T.M."/>
            <person name="Davidsen T.M."/>
            <person name="Wayne K.J."/>
            <person name="Tettelin H."/>
            <person name="Glass J.I."/>
            <person name="Rusch D."/>
            <person name="Podicherti R."/>
            <person name="Tsui H.-C.T."/>
            <person name="Winkler M.E."/>
        </authorList>
    </citation>
    <scope>NUCLEOTIDE SEQUENCE</scope>
</reference>
<feature type="transmembrane region" description="Helical" evidence="1">
    <location>
        <begin position="130"/>
        <end position="148"/>
    </location>
</feature>
<dbReference type="InterPro" id="IPR049458">
    <property type="entry name" value="EpsG-like"/>
</dbReference>
<dbReference type="Pfam" id="PF14897">
    <property type="entry name" value="EpsG"/>
    <property type="match status" value="1"/>
</dbReference>
<feature type="transmembrane region" description="Helical" evidence="1">
    <location>
        <begin position="6"/>
        <end position="24"/>
    </location>
</feature>
<gene>
    <name evidence="2" type="ORF">METZ01_LOCUS441755</name>
</gene>